<dbReference type="Proteomes" id="UP000070089">
    <property type="component" value="Unassembled WGS sequence"/>
</dbReference>
<dbReference type="VEuPathDB" id="GiardiaDB:QR46_4022"/>
<sequence>MPPDEEAHEARRELSPAFFKTFMDGFFNSFSQTPANEFTLEDLEMVNAFFESSKFKGQELHRQYVERCQPKSHSISARTNALRSLLEPQQGQSANNMVSACSDSCDLKQPTLSTPDTSTPLLRKRTIKRKRRSLRLTIEKMKRSLLKQQLAKQVHKQNLRSTETIIANALGPAPQTIMQAVDDTPGVHVLPTGLQTEEYETWCKAAEDLVKLAEPDNGPVRYFSGQTVLLLMKFPILLSPRIKAKLRVTGGLLVFNKNNAAVFCTIFDTPLEFRKFTTTLSKLCGSEYHQYMILFAGNRYLSSKSFNNRLEFVTIRQKSLEEQIICTILQLDSSSNANRAAATSIEKTIRFALDDH</sequence>
<proteinExistence type="predicted"/>
<dbReference type="AlphaFoldDB" id="A0A132NPR5"/>
<protein>
    <submittedName>
        <fullName evidence="1">Uncharacterized protein</fullName>
    </submittedName>
</protein>
<reference evidence="1 2" key="1">
    <citation type="journal article" date="2015" name="Mol. Biochem. Parasitol.">
        <title>Identification of polymorphic genes for use in assemblage B genotyping assays through comparative genomics of multiple assemblage B Giardia duodenalis isolates.</title>
        <authorList>
            <person name="Wielinga C."/>
            <person name="Thompson R.C."/>
            <person name="Monis P."/>
            <person name="Ryan U."/>
        </authorList>
    </citation>
    <scope>NUCLEOTIDE SEQUENCE [LARGE SCALE GENOMIC DNA]</scope>
    <source>
        <strain evidence="1 2">BAH15c1</strain>
    </source>
</reference>
<gene>
    <name evidence="1" type="ORF">QR46_4022</name>
</gene>
<name>A0A132NPR5_GIAIN</name>
<comment type="caution">
    <text evidence="1">The sequence shown here is derived from an EMBL/GenBank/DDBJ whole genome shotgun (WGS) entry which is preliminary data.</text>
</comment>
<evidence type="ECO:0000313" key="1">
    <source>
        <dbReference type="EMBL" id="KWX11998.1"/>
    </source>
</evidence>
<organism evidence="1 2">
    <name type="scientific">Giardia duodenalis assemblage B</name>
    <dbReference type="NCBI Taxonomy" id="1394984"/>
    <lineage>
        <taxon>Eukaryota</taxon>
        <taxon>Metamonada</taxon>
        <taxon>Diplomonadida</taxon>
        <taxon>Hexamitidae</taxon>
        <taxon>Giardiinae</taxon>
        <taxon>Giardia</taxon>
    </lineage>
</organism>
<evidence type="ECO:0000313" key="2">
    <source>
        <dbReference type="Proteomes" id="UP000070089"/>
    </source>
</evidence>
<accession>A0A132NPR5</accession>
<dbReference type="EMBL" id="JXTI01000142">
    <property type="protein sequence ID" value="KWX11998.1"/>
    <property type="molecule type" value="Genomic_DNA"/>
</dbReference>
<dbReference type="OrthoDB" id="10258902at2759"/>